<dbReference type="Proteomes" id="UP000019277">
    <property type="component" value="Unassembled WGS sequence"/>
</dbReference>
<evidence type="ECO:0000313" key="3">
    <source>
        <dbReference type="EMBL" id="EWC59762.1"/>
    </source>
</evidence>
<accession>W7ISP7</accession>
<dbReference type="GO" id="GO:0050135">
    <property type="term" value="F:NADP+ nucleosidase activity"/>
    <property type="evidence" value="ECO:0007669"/>
    <property type="project" value="InterPro"/>
</dbReference>
<evidence type="ECO:0000259" key="2">
    <source>
        <dbReference type="Pfam" id="PF14021"/>
    </source>
</evidence>
<feature type="region of interest" description="Disordered" evidence="1">
    <location>
        <begin position="767"/>
        <end position="793"/>
    </location>
</feature>
<name>W7ISP7_9PSEU</name>
<gene>
    <name evidence="3" type="ORF">UO65_4905</name>
</gene>
<dbReference type="EMBL" id="AYXG01000185">
    <property type="protein sequence ID" value="EWC59762.1"/>
    <property type="molecule type" value="Genomic_DNA"/>
</dbReference>
<evidence type="ECO:0000256" key="1">
    <source>
        <dbReference type="SAM" id="MobiDB-lite"/>
    </source>
</evidence>
<dbReference type="eggNOG" id="COG1397">
    <property type="taxonomic scope" value="Bacteria"/>
</dbReference>
<organism evidence="3 4">
    <name type="scientific">Actinokineospora spheciospongiae</name>
    <dbReference type="NCBI Taxonomy" id="909613"/>
    <lineage>
        <taxon>Bacteria</taxon>
        <taxon>Bacillati</taxon>
        <taxon>Actinomycetota</taxon>
        <taxon>Actinomycetes</taxon>
        <taxon>Pseudonocardiales</taxon>
        <taxon>Pseudonocardiaceae</taxon>
        <taxon>Actinokineospora</taxon>
    </lineage>
</organism>
<feature type="domain" description="TNT" evidence="2">
    <location>
        <begin position="505"/>
        <end position="582"/>
    </location>
</feature>
<keyword evidence="4" id="KW-1185">Reference proteome</keyword>
<feature type="compositionally biased region" description="Pro residues" evidence="1">
    <location>
        <begin position="773"/>
        <end position="782"/>
    </location>
</feature>
<dbReference type="STRING" id="909613.UO65_4905"/>
<dbReference type="OrthoDB" id="275232at2"/>
<sequence length="793" mass="85884">MTKRIGIIGGAAFIVEQGPDRTAHVAADAPVDGRVVTLPDGREVKRLPLSGFESLFTTGIRPSELDEHAFDPVAGFLAEEVVRQIRTEIPDGRAVACFTSVLTEPAAGAKPGTAPLDVVPGLERALLAAMPEGGHRLMVDCEATGPRTKIAGLVQNEDGHIGYWSPPAMVGQWLHRQRVRDYHPTRGTWWRARFEVRQGALATITYVVEPLELVTDADAEAAAAELRVLPRSAVATPGWLLAAAVRGEQIRAARQVEPEPDGPPELVRLFDGVDDEGLPTWYRPVLGELEREAVLAYLEGAPLVLPARGTTRDALGTEDVVPVGFHTDGRFVWPSAVAYYLRAHGVPPVPPLVEWIRAARYRLPGGVASVTMDRAAASAVGRPWDESEVEAKAHRAVEPVQAVITDKRISPRYYSVFAEQEGAWCLVRDGDRYRVQWSSDRSSAVRFDDVRQAAAYLAGQLSVNAAEFGSEPGEQIPVRQSPPVVLSDDPPVESFAGVTSAVVEDIEVDRYGEPDGNLVFVADTPFEQRGLPAGFASRPLRRYRLTGGAWQVLAVTSASGGRGYVLPRAIIEHLRSGQLVEVTRPDHPGLPPITDAMRAEAARNPGGWVYCADPDADPRVIEGMPLPVLLGGYKVGEDGRFTGETHLNEHHRPSPRRRGYPEPQTFFELVLGYAAAGWLPHARLPHAFLRSSFIVEPDSTGNLRIGVDANGTRFLAVYSSPGHVPQGVLRVTQAEGQALAMSGITVIVNPGTTFSTRLRGDDLARAATDPLRPQRPAPPAGRPGPVHWNPERA</sequence>
<dbReference type="RefSeq" id="WP_052021703.1">
    <property type="nucleotide sequence ID" value="NZ_AYXG01000185.1"/>
</dbReference>
<feature type="region of interest" description="Disordered" evidence="1">
    <location>
        <begin position="640"/>
        <end position="660"/>
    </location>
</feature>
<dbReference type="Pfam" id="PF14021">
    <property type="entry name" value="TNT"/>
    <property type="match status" value="1"/>
</dbReference>
<protein>
    <recommendedName>
        <fullName evidence="2">TNT domain-containing protein</fullName>
    </recommendedName>
</protein>
<reference evidence="3 4" key="1">
    <citation type="journal article" date="2014" name="Genome Announc.">
        <title>Draft Genome Sequence of the Antitrypanosomally Active Sponge-Associated Bacterium Actinokineospora sp. Strain EG49.</title>
        <authorList>
            <person name="Harjes J."/>
            <person name="Ryu T."/>
            <person name="Abdelmohsen U.R."/>
            <person name="Moitinho-Silva L."/>
            <person name="Horn H."/>
            <person name="Ravasi T."/>
            <person name="Hentschel U."/>
        </authorList>
    </citation>
    <scope>NUCLEOTIDE SEQUENCE [LARGE SCALE GENOMIC DNA]</scope>
    <source>
        <strain evidence="3 4">EG49</strain>
    </source>
</reference>
<dbReference type="InterPro" id="IPR025331">
    <property type="entry name" value="TNT"/>
</dbReference>
<proteinExistence type="predicted"/>
<dbReference type="AlphaFoldDB" id="W7ISP7"/>
<comment type="caution">
    <text evidence="3">The sequence shown here is derived from an EMBL/GenBank/DDBJ whole genome shotgun (WGS) entry which is preliminary data.</text>
</comment>
<feature type="compositionally biased region" description="Basic and acidic residues" evidence="1">
    <location>
        <begin position="640"/>
        <end position="652"/>
    </location>
</feature>
<evidence type="ECO:0000313" key="4">
    <source>
        <dbReference type="Proteomes" id="UP000019277"/>
    </source>
</evidence>